<dbReference type="EMBL" id="MBEW02000002">
    <property type="protein sequence ID" value="RDY22110.1"/>
    <property type="molecule type" value="Genomic_DNA"/>
</dbReference>
<evidence type="ECO:0000256" key="7">
    <source>
        <dbReference type="SAM" id="Phobius"/>
    </source>
</evidence>
<feature type="transmembrane region" description="Helical" evidence="7">
    <location>
        <begin position="112"/>
        <end position="130"/>
    </location>
</feature>
<evidence type="ECO:0000256" key="3">
    <source>
        <dbReference type="ARBA" id="ARBA00022475"/>
    </source>
</evidence>
<proteinExistence type="predicted"/>
<feature type="domain" description="Sulfatase N-terminal" evidence="8">
    <location>
        <begin position="301"/>
        <end position="589"/>
    </location>
</feature>
<dbReference type="PANTHER" id="PTHR47371:SF3">
    <property type="entry name" value="PHOSPHOGLYCEROL TRANSFERASE I"/>
    <property type="match status" value="1"/>
</dbReference>
<dbReference type="PANTHER" id="PTHR47371">
    <property type="entry name" value="LIPOTEICHOIC ACID SYNTHASE"/>
    <property type="match status" value="1"/>
</dbReference>
<feature type="transmembrane region" description="Helical" evidence="7">
    <location>
        <begin position="216"/>
        <end position="233"/>
    </location>
</feature>
<keyword evidence="10" id="KW-1185">Reference proteome</keyword>
<gene>
    <name evidence="9" type="ORF">BBG48_001840</name>
</gene>
<feature type="transmembrane region" description="Helical" evidence="7">
    <location>
        <begin position="183"/>
        <end position="200"/>
    </location>
</feature>
<accession>A0A371INU4</accession>
<dbReference type="AlphaFoldDB" id="A0A371INU4"/>
<feature type="transmembrane region" description="Helical" evidence="7">
    <location>
        <begin position="12"/>
        <end position="31"/>
    </location>
</feature>
<evidence type="ECO:0000256" key="1">
    <source>
        <dbReference type="ARBA" id="ARBA00004651"/>
    </source>
</evidence>
<organism evidence="9 10">
    <name type="scientific">Criibacterium bergeronii</name>
    <dbReference type="NCBI Taxonomy" id="1871336"/>
    <lineage>
        <taxon>Bacteria</taxon>
        <taxon>Bacillati</taxon>
        <taxon>Bacillota</taxon>
        <taxon>Clostridia</taxon>
        <taxon>Peptostreptococcales</taxon>
        <taxon>Filifactoraceae</taxon>
        <taxon>Criibacterium</taxon>
    </lineage>
</organism>
<name>A0A371INU4_9FIRM</name>
<sequence>MQNEKNKKEKFYSFSSLAISIMLIISHAWYLNYQKNNIMDFNYKFAIIRFLTTIIIFSFLFVKCKKNNADSSKKTIYFEKILEYSLYFIPIILFFGIEFLVGNFKYFDWSNLALNIIIYYAIYLILYLILNDLHLSAYILSILGMILILAQYFILRFRGTPLLPLDFLMVNTAATVASSYKLYIDYSIFVIFLLLILYLYKTRIVKKNIKQKKNKFILFIVVVFFCSFINIKSKINFFELNLFETINNYYKYGFALTLVNEFKNLKIKMPIGYSDKIAKESLNKSQYIVEGSKESEIQPENIIVIMSEAFADLENLGNISIKDGIKSTPFIKSLIENNTSGYVSVPTYGGVTANSEYEFLTGNSLHFFPPGYVPYQLNTHKIKSNIINTLKMYGYHCCAMHTYIGKNYNRNVVYPQLGFDEYITDNYGDVEFIRTFPSDVLSYNILIDKIKQTDGKLFSFLITIQNHGGYAIDGYDNEVNLCYEQSYPQAEQYLSLLQLTDRQIKDFIEQLSKIDENTMVVFFGDHLPLIEESFYNTIMGKDRGSLSTFEYQKLYETPFFIWKNYENEGAKNKKKNLSLNYFGPYVLSEANIPVDGYNKYLLDLMSKIPIIGQGGIQTSNGDWFNYEDIQENEKQLLDQYEIVQYYTQTKEYRNSLLQNQK</sequence>
<keyword evidence="4 7" id="KW-0812">Transmembrane</keyword>
<dbReference type="Proteomes" id="UP000093352">
    <property type="component" value="Unassembled WGS sequence"/>
</dbReference>
<evidence type="ECO:0000256" key="6">
    <source>
        <dbReference type="ARBA" id="ARBA00023136"/>
    </source>
</evidence>
<dbReference type="SUPFAM" id="SSF53649">
    <property type="entry name" value="Alkaline phosphatase-like"/>
    <property type="match status" value="1"/>
</dbReference>
<reference evidence="9 10" key="1">
    <citation type="journal article" date="2016" name="Genome Announc.">
        <title>Draft Genome Sequence of Criibacterium bergeronii gen. nov., sp. nov., Strain CCRI-22567T, Isolated from a Vaginal Sample from a Woman with Bacterial Vaginosis.</title>
        <authorList>
            <person name="Maheux A.F."/>
            <person name="Berube E."/>
            <person name="Boudreau D.K."/>
            <person name="Raymond F."/>
            <person name="Corbeil J."/>
            <person name="Roy P.H."/>
            <person name="Boissinot M."/>
            <person name="Omar R.F."/>
        </authorList>
    </citation>
    <scope>NUCLEOTIDE SEQUENCE [LARGE SCALE GENOMIC DNA]</scope>
    <source>
        <strain evidence="9 10">CCRI-22567</strain>
    </source>
</reference>
<dbReference type="CDD" id="cd16015">
    <property type="entry name" value="LTA_synthase"/>
    <property type="match status" value="1"/>
</dbReference>
<evidence type="ECO:0000313" key="10">
    <source>
        <dbReference type="Proteomes" id="UP000093352"/>
    </source>
</evidence>
<protein>
    <submittedName>
        <fullName evidence="9">LTA synthase family protein</fullName>
    </submittedName>
</protein>
<evidence type="ECO:0000256" key="5">
    <source>
        <dbReference type="ARBA" id="ARBA00022989"/>
    </source>
</evidence>
<evidence type="ECO:0000259" key="8">
    <source>
        <dbReference type="Pfam" id="PF00884"/>
    </source>
</evidence>
<dbReference type="InterPro" id="IPR017850">
    <property type="entry name" value="Alkaline_phosphatase_core_sf"/>
</dbReference>
<feature type="transmembrane region" description="Helical" evidence="7">
    <location>
        <begin position="84"/>
        <end position="106"/>
    </location>
</feature>
<comment type="pathway">
    <text evidence="2">Cell wall biogenesis; lipoteichoic acid biosynthesis.</text>
</comment>
<dbReference type="Gene3D" id="3.40.720.10">
    <property type="entry name" value="Alkaline Phosphatase, subunit A"/>
    <property type="match status" value="1"/>
</dbReference>
<dbReference type="InterPro" id="IPR050448">
    <property type="entry name" value="OpgB/LTA_synthase_biosynth"/>
</dbReference>
<evidence type="ECO:0000256" key="4">
    <source>
        <dbReference type="ARBA" id="ARBA00022692"/>
    </source>
</evidence>
<keyword evidence="6 7" id="KW-0472">Membrane</keyword>
<feature type="transmembrane region" description="Helical" evidence="7">
    <location>
        <begin position="43"/>
        <end position="63"/>
    </location>
</feature>
<keyword evidence="5 7" id="KW-1133">Transmembrane helix</keyword>
<keyword evidence="3" id="KW-1003">Cell membrane</keyword>
<dbReference type="InterPro" id="IPR000917">
    <property type="entry name" value="Sulfatase_N"/>
</dbReference>
<comment type="caution">
    <text evidence="9">The sequence shown here is derived from an EMBL/GenBank/DDBJ whole genome shotgun (WGS) entry which is preliminary data.</text>
</comment>
<dbReference type="Pfam" id="PF00884">
    <property type="entry name" value="Sulfatase"/>
    <property type="match status" value="1"/>
</dbReference>
<evidence type="ECO:0000313" key="9">
    <source>
        <dbReference type="EMBL" id="RDY22110.1"/>
    </source>
</evidence>
<comment type="subcellular location">
    <subcellularLocation>
        <location evidence="1">Cell membrane</location>
        <topology evidence="1">Multi-pass membrane protein</topology>
    </subcellularLocation>
</comment>
<dbReference type="STRING" id="1871336.BBG48_07580"/>
<dbReference type="GO" id="GO:0005886">
    <property type="term" value="C:plasma membrane"/>
    <property type="evidence" value="ECO:0007669"/>
    <property type="project" value="UniProtKB-SubCell"/>
</dbReference>
<feature type="transmembrane region" description="Helical" evidence="7">
    <location>
        <begin position="137"/>
        <end position="155"/>
    </location>
</feature>
<evidence type="ECO:0000256" key="2">
    <source>
        <dbReference type="ARBA" id="ARBA00004936"/>
    </source>
</evidence>